<dbReference type="HAMAP" id="MF_01844">
    <property type="entry name" value="NhaA"/>
    <property type="match status" value="1"/>
</dbReference>
<evidence type="ECO:0000313" key="13">
    <source>
        <dbReference type="EMBL" id="QXJ23151.1"/>
    </source>
</evidence>
<feature type="region of interest" description="Disordered" evidence="12">
    <location>
        <begin position="1"/>
        <end position="26"/>
    </location>
</feature>
<keyword evidence="7 11" id="KW-0915">Sodium</keyword>
<keyword evidence="6 11" id="KW-1133">Transmembrane helix</keyword>
<evidence type="ECO:0000256" key="1">
    <source>
        <dbReference type="ARBA" id="ARBA00004429"/>
    </source>
</evidence>
<gene>
    <name evidence="11 13" type="primary">nhaA</name>
    <name evidence="13" type="ORF">AGRA3207_004272</name>
</gene>
<dbReference type="RefSeq" id="WP_231328830.1">
    <property type="nucleotide sequence ID" value="NZ_CP059572.1"/>
</dbReference>
<feature type="transmembrane region" description="Helical" evidence="11">
    <location>
        <begin position="190"/>
        <end position="211"/>
    </location>
</feature>
<dbReference type="InterPro" id="IPR023171">
    <property type="entry name" value="Na/H_antiporter_dom_sf"/>
</dbReference>
<dbReference type="NCBIfam" id="TIGR00773">
    <property type="entry name" value="NhaA"/>
    <property type="match status" value="1"/>
</dbReference>
<feature type="transmembrane region" description="Helical" evidence="11">
    <location>
        <begin position="95"/>
        <end position="115"/>
    </location>
</feature>
<evidence type="ECO:0000256" key="3">
    <source>
        <dbReference type="ARBA" id="ARBA00022449"/>
    </source>
</evidence>
<dbReference type="PANTHER" id="PTHR30341">
    <property type="entry name" value="SODIUM ION/PROTON ANTIPORTER NHAA-RELATED"/>
    <property type="match status" value="1"/>
</dbReference>
<feature type="transmembrane region" description="Helical" evidence="11">
    <location>
        <begin position="217"/>
        <end position="233"/>
    </location>
</feature>
<evidence type="ECO:0000313" key="14">
    <source>
        <dbReference type="Proteomes" id="UP001049518"/>
    </source>
</evidence>
<dbReference type="Proteomes" id="UP001049518">
    <property type="component" value="Chromosome"/>
</dbReference>
<feature type="transmembrane region" description="Helical" evidence="11">
    <location>
        <begin position="54"/>
        <end position="75"/>
    </location>
</feature>
<reference evidence="13" key="1">
    <citation type="submission" date="2020-07" db="EMBL/GenBank/DDBJ databases">
        <authorList>
            <person name="Tarantini F.S."/>
            <person name="Hong K.W."/>
            <person name="Chan K.G."/>
        </authorList>
    </citation>
    <scope>NUCLEOTIDE SEQUENCE</scope>
    <source>
        <strain evidence="13">32-07</strain>
    </source>
</reference>
<evidence type="ECO:0000256" key="8">
    <source>
        <dbReference type="ARBA" id="ARBA00023065"/>
    </source>
</evidence>
<keyword evidence="10 11" id="KW-0739">Sodium transport</keyword>
<keyword evidence="3 11" id="KW-0050">Antiport</keyword>
<comment type="subcellular location">
    <subcellularLocation>
        <location evidence="1">Cell inner membrane</location>
        <topology evidence="1">Multi-pass membrane protein</topology>
    </subcellularLocation>
    <subcellularLocation>
        <location evidence="11">Cell membrane</location>
        <topology evidence="11">Multi-pass membrane protein</topology>
    </subcellularLocation>
</comment>
<feature type="transmembrane region" description="Helical" evidence="11">
    <location>
        <begin position="298"/>
        <end position="323"/>
    </location>
</feature>
<evidence type="ECO:0000256" key="5">
    <source>
        <dbReference type="ARBA" id="ARBA00022692"/>
    </source>
</evidence>
<evidence type="ECO:0000256" key="10">
    <source>
        <dbReference type="ARBA" id="ARBA00023201"/>
    </source>
</evidence>
<evidence type="ECO:0000256" key="11">
    <source>
        <dbReference type="HAMAP-Rule" id="MF_01844"/>
    </source>
</evidence>
<comment type="function">
    <text evidence="11">Na(+)/H(+) antiporter that extrudes sodium in exchange for external protons.</text>
</comment>
<dbReference type="Gene3D" id="1.20.1530.10">
    <property type="entry name" value="Na+/H+ antiporter like domain"/>
    <property type="match status" value="1"/>
</dbReference>
<keyword evidence="14" id="KW-1185">Reference proteome</keyword>
<evidence type="ECO:0000256" key="2">
    <source>
        <dbReference type="ARBA" id="ARBA00022448"/>
    </source>
</evidence>
<keyword evidence="8 11" id="KW-0406">Ion transport</keyword>
<evidence type="ECO:0000256" key="9">
    <source>
        <dbReference type="ARBA" id="ARBA00023136"/>
    </source>
</evidence>
<dbReference type="Pfam" id="PF06965">
    <property type="entry name" value="Na_H_antiport_1"/>
    <property type="match status" value="1"/>
</dbReference>
<feature type="transmembrane region" description="Helical" evidence="11">
    <location>
        <begin position="395"/>
        <end position="417"/>
    </location>
</feature>
<evidence type="ECO:0000256" key="7">
    <source>
        <dbReference type="ARBA" id="ARBA00023053"/>
    </source>
</evidence>
<evidence type="ECO:0000256" key="4">
    <source>
        <dbReference type="ARBA" id="ARBA00022475"/>
    </source>
</evidence>
<protein>
    <recommendedName>
        <fullName evidence="11">Na(+)/H(+) antiporter NhaA</fullName>
    </recommendedName>
    <alternativeName>
        <fullName evidence="11">Sodium/proton antiporter NhaA</fullName>
    </alternativeName>
</protein>
<feature type="transmembrane region" description="Helical" evidence="11">
    <location>
        <begin position="367"/>
        <end position="389"/>
    </location>
</feature>
<feature type="transmembrane region" description="Helical" evidence="11">
    <location>
        <begin position="329"/>
        <end position="355"/>
    </location>
</feature>
<sequence length="428" mass="45502">MPRQPAPRRDHQPPHGRNDRSAPRRVAASWPFRPTVRYGRQVTQALRTETVGGVIMLVAAVAALAWANTPWAASYTDLREYGLSPHWMHIGHMDMQHWASSGLLAVFFFIAGLELREELTHGELRNARDAALPVIAAAAGVVVPALIFLLVSAGEPGAAKGWAVPTATDIAFALAVLAVTFSACPAPLRAFLLTLAVVDDLIAITIIAVFYTESPSWVPLLLGVVLIAVYGLLQSRNVRSPWVYVPLALLAWYCVQRSGIHATVAGVALGMLTSPHETPDERPTNAERADHVLRPFSAGFCVPVFAFLSAGVTLGGSALGAVFGDRVALGVIAGLVIGKFVGVLGGAWAAVRVGLATLGEELHWREIAGVAMLAGVGFTVSLLIGGLAYTDPSQFERVTTAVLIASVIASAAATVVFRRRVRQRARLD</sequence>
<keyword evidence="5 11" id="KW-0812">Transmembrane</keyword>
<dbReference type="InterPro" id="IPR004670">
    <property type="entry name" value="NhaA"/>
</dbReference>
<keyword evidence="2 11" id="KW-0813">Transport</keyword>
<evidence type="ECO:0000256" key="12">
    <source>
        <dbReference type="SAM" id="MobiDB-lite"/>
    </source>
</evidence>
<dbReference type="PANTHER" id="PTHR30341:SF0">
    <property type="entry name" value="NA(+)_H(+) ANTIPORTER NHAA"/>
    <property type="match status" value="1"/>
</dbReference>
<comment type="catalytic activity">
    <reaction evidence="11">
        <text>Na(+)(in) + 2 H(+)(out) = Na(+)(out) + 2 H(+)(in)</text>
        <dbReference type="Rhea" id="RHEA:29251"/>
        <dbReference type="ChEBI" id="CHEBI:15378"/>
        <dbReference type="ChEBI" id="CHEBI:29101"/>
    </reaction>
</comment>
<name>A0ABX8QWD6_9ACTN</name>
<accession>A0ABX8QWD6</accession>
<keyword evidence="9 11" id="KW-0472">Membrane</keyword>
<evidence type="ECO:0000256" key="6">
    <source>
        <dbReference type="ARBA" id="ARBA00022989"/>
    </source>
</evidence>
<comment type="similarity">
    <text evidence="11">Belongs to the NhaA Na(+)/H(+) (TC 2.A.33) antiporter family.</text>
</comment>
<feature type="transmembrane region" description="Helical" evidence="11">
    <location>
        <begin position="162"/>
        <end position="183"/>
    </location>
</feature>
<dbReference type="EMBL" id="CP059572">
    <property type="protein sequence ID" value="QXJ23151.1"/>
    <property type="molecule type" value="Genomic_DNA"/>
</dbReference>
<feature type="transmembrane region" description="Helical" evidence="11">
    <location>
        <begin position="127"/>
        <end position="150"/>
    </location>
</feature>
<proteinExistence type="inferred from homology"/>
<keyword evidence="4 11" id="KW-1003">Cell membrane</keyword>
<feature type="compositionally biased region" description="Basic and acidic residues" evidence="12">
    <location>
        <begin position="7"/>
        <end position="22"/>
    </location>
</feature>
<organism evidence="13 14">
    <name type="scientific">Actinomadura graeca</name>
    <dbReference type="NCBI Taxonomy" id="2750812"/>
    <lineage>
        <taxon>Bacteria</taxon>
        <taxon>Bacillati</taxon>
        <taxon>Actinomycetota</taxon>
        <taxon>Actinomycetes</taxon>
        <taxon>Streptosporangiales</taxon>
        <taxon>Thermomonosporaceae</taxon>
        <taxon>Actinomadura</taxon>
    </lineage>
</organism>